<dbReference type="AlphaFoldDB" id="A0A1S2M7M0"/>
<evidence type="ECO:0000313" key="2">
    <source>
        <dbReference type="Proteomes" id="UP000180057"/>
    </source>
</evidence>
<gene>
    <name evidence="1" type="ORF">BKP45_08320</name>
</gene>
<reference evidence="1 2" key="1">
    <citation type="submission" date="2016-10" db="EMBL/GenBank/DDBJ databases">
        <title>Draft genome sequences of four alkaliphilic bacteria belonging to the Anaerobacillus genus.</title>
        <authorList>
            <person name="Bassil N.M."/>
            <person name="Lloyd J.R."/>
        </authorList>
    </citation>
    <scope>NUCLEOTIDE SEQUENCE [LARGE SCALE GENOMIC DNA]</scope>
    <source>
        <strain evidence="1 2">DSM 22531</strain>
    </source>
</reference>
<sequence>MARIADYEILKIEKCIFFKQYKELEVSALREFIQQVSNQNIPTFETIIRENKTLYADAPESEIPVVLEKNPFYVSNSISKCSF</sequence>
<dbReference type="EMBL" id="MLQS01000007">
    <property type="protein sequence ID" value="OIJ20792.1"/>
    <property type="molecule type" value="Genomic_DNA"/>
</dbReference>
<protein>
    <submittedName>
        <fullName evidence="1">Uncharacterized protein</fullName>
    </submittedName>
</protein>
<dbReference type="OrthoDB" id="9791162at2"/>
<keyword evidence="2" id="KW-1185">Reference proteome</keyword>
<organism evidence="1 2">
    <name type="scientific">Anaerobacillus alkalidiazotrophicus</name>
    <dbReference type="NCBI Taxonomy" id="472963"/>
    <lineage>
        <taxon>Bacteria</taxon>
        <taxon>Bacillati</taxon>
        <taxon>Bacillota</taxon>
        <taxon>Bacilli</taxon>
        <taxon>Bacillales</taxon>
        <taxon>Bacillaceae</taxon>
        <taxon>Anaerobacillus</taxon>
    </lineage>
</organism>
<dbReference type="STRING" id="472963.BKP45_08320"/>
<dbReference type="Proteomes" id="UP000180057">
    <property type="component" value="Unassembled WGS sequence"/>
</dbReference>
<proteinExistence type="predicted"/>
<name>A0A1S2M7M0_9BACI</name>
<comment type="caution">
    <text evidence="1">The sequence shown here is derived from an EMBL/GenBank/DDBJ whole genome shotgun (WGS) entry which is preliminary data.</text>
</comment>
<evidence type="ECO:0000313" key="1">
    <source>
        <dbReference type="EMBL" id="OIJ20792.1"/>
    </source>
</evidence>
<accession>A0A1S2M7M0</accession>